<gene>
    <name evidence="1" type="ORF">FRUB_04181</name>
</gene>
<keyword evidence="2" id="KW-1185">Reference proteome</keyword>
<evidence type="ECO:0000313" key="2">
    <source>
        <dbReference type="Proteomes" id="UP000214646"/>
    </source>
</evidence>
<name>A0A225DM74_9BACT</name>
<sequence>MAAGDMKVRLVDKGDNAAGIGIRVEFPEGSTNRPTPDEKEVIRRHIKGEEGEQTGFNWNGSMGMWHKPIARPGEHADDVPSARAIAIRLDAENRVESLAEALREHAADPLSYAQMVRRRREEAAEGQRVPD</sequence>
<reference evidence="2" key="1">
    <citation type="submission" date="2017-06" db="EMBL/GenBank/DDBJ databases">
        <title>Genome analysis of Fimbriiglobus ruber SP5, the first member of the order Planctomycetales with confirmed chitinolytic capability.</title>
        <authorList>
            <person name="Ravin N.V."/>
            <person name="Rakitin A.L."/>
            <person name="Ivanova A.A."/>
            <person name="Beletsky A.V."/>
            <person name="Kulichevskaya I.S."/>
            <person name="Mardanov A.V."/>
            <person name="Dedysh S.N."/>
        </authorList>
    </citation>
    <scope>NUCLEOTIDE SEQUENCE [LARGE SCALE GENOMIC DNA]</scope>
    <source>
        <strain evidence="2">SP5</strain>
    </source>
</reference>
<protein>
    <submittedName>
        <fullName evidence="1">Uncharacterized protein</fullName>
    </submittedName>
</protein>
<dbReference type="Proteomes" id="UP000214646">
    <property type="component" value="Unassembled WGS sequence"/>
</dbReference>
<dbReference type="EMBL" id="NIDE01000005">
    <property type="protein sequence ID" value="OWK42103.1"/>
    <property type="molecule type" value="Genomic_DNA"/>
</dbReference>
<organism evidence="1 2">
    <name type="scientific">Fimbriiglobus ruber</name>
    <dbReference type="NCBI Taxonomy" id="1908690"/>
    <lineage>
        <taxon>Bacteria</taxon>
        <taxon>Pseudomonadati</taxon>
        <taxon>Planctomycetota</taxon>
        <taxon>Planctomycetia</taxon>
        <taxon>Gemmatales</taxon>
        <taxon>Gemmataceae</taxon>
        <taxon>Fimbriiglobus</taxon>
    </lineage>
</organism>
<proteinExistence type="predicted"/>
<evidence type="ECO:0000313" key="1">
    <source>
        <dbReference type="EMBL" id="OWK42103.1"/>
    </source>
</evidence>
<comment type="caution">
    <text evidence="1">The sequence shown here is derived from an EMBL/GenBank/DDBJ whole genome shotgun (WGS) entry which is preliminary data.</text>
</comment>
<accession>A0A225DM74</accession>
<dbReference type="AlphaFoldDB" id="A0A225DM74"/>